<dbReference type="Proteomes" id="UP000825015">
    <property type="component" value="Chromosome"/>
</dbReference>
<organism evidence="1 2">
    <name type="scientific">Methanobrevibacter arboriphilus</name>
    <dbReference type="NCBI Taxonomy" id="39441"/>
    <lineage>
        <taxon>Archaea</taxon>
        <taxon>Methanobacteriati</taxon>
        <taxon>Methanobacteriota</taxon>
        <taxon>Methanomada group</taxon>
        <taxon>Methanobacteria</taxon>
        <taxon>Methanobacteriales</taxon>
        <taxon>Methanobacteriaceae</taxon>
        <taxon>Methanobrevibacter</taxon>
    </lineage>
</organism>
<dbReference type="EMBL" id="AP019779">
    <property type="protein sequence ID" value="BBL61274.1"/>
    <property type="molecule type" value="Genomic_DNA"/>
</dbReference>
<gene>
    <name evidence="1" type="ORF">MarbSA_03140</name>
</gene>
<reference evidence="1" key="1">
    <citation type="submission" date="2019-06" db="EMBL/GenBank/DDBJ databases">
        <title>Complete genome sequence of Methanobrevibacter arboriphilus strain SA.</title>
        <authorList>
            <person name="Asakawa S."/>
        </authorList>
    </citation>
    <scope>NUCLEOTIDE SEQUENCE</scope>
    <source>
        <strain evidence="1">SA</strain>
    </source>
</reference>
<proteinExistence type="predicted"/>
<evidence type="ECO:0000313" key="1">
    <source>
        <dbReference type="EMBL" id="BBL61274.1"/>
    </source>
</evidence>
<keyword evidence="2" id="KW-1185">Reference proteome</keyword>
<evidence type="ECO:0000313" key="2">
    <source>
        <dbReference type="Proteomes" id="UP000825015"/>
    </source>
</evidence>
<protein>
    <submittedName>
        <fullName evidence="1">Uncharacterized protein</fullName>
    </submittedName>
</protein>
<name>A0ACA8R1R6_METAZ</name>
<accession>A0ACA8R1R6</accession>
<sequence>MIKIYNLKFIRFFLLFIVAVFILVSISSINAADINLNSTNSSGIGGAIDDIGSGSDIDNTLTLNPGTYNKTSDINVSINFSGKNVLIRGNGSPDQVIIDARGLGRMFNISGNSNITFENITFINGYINNGNGGSLYITAGKTTITNCVFKNNNASTVNTSASSPAYTYGGAIYNTANNLEINNSKFTNNTAYTRTYHYNWGQDSFAYGGAIYNTGLNLSVNNSEFNNNTIYSESWSGYVSADAHGYGGAIYNTGDNFKLINSIFNNNKITSDAGSNDYNYPHSDAQGAGVFNSGKGLSVTNSTFINNNITSYAGSRYDFGSNNAWGAGIYTNNEFSINGSNFFNNTIVATSWADEYYSGYVEYVDNGTGIDIYVNSANVGINYNRFVGNYSNKVFFANFANVSADYNWWGKNSIAGYTNLNTNNHYILNIANTTSLNGIVIGDQIIFNLLVLNTTRNNDGVEYLPYFAINGTFNGFVFNSTWNDRFKYNYTINRTNWQYVLAHLDMQDTSFQFYVMMTTNSTIVIDPINPKIDNNVTITGHLANYTNITQVNVSVDGNLYLVDVNSNGDWTLTYLTNRTGSISVLVSLTGNSYYTDFSNSTMFNVLKTTNSTIVVSPSSVNIGENVNVTGQLANYTGISSINVTIGGNTYPVTVDSTGFWSLNYTTKKTGNITVAVNFNGNDNYTGFSNTTSFEVFKNSTNSSIVVSNVHVGNDAIISGQLAGYLGDGSDSLTVTVDGNDYNVTIGADGDWSLNYTTEKTGNITVAISFDGNDNYTAFTNTTSFEVFKNSTNSSIVINPNNPNIGDNITISGQLANYTNITQVNVTIEGNNYLVDVNSTGGWILNYTVSNVGNISVSVSLSGDYYYMDFINKTNFLVNKLNSTISAEIPNGTVGETVNVAVKLDETINIIANVTIGNHTYYDIVFVDGVAIIPYSITVPYLGNLNVTFLGNDQYNSGSVLVNVNFKAPTNVIVDKKTTGKGKDVILSAKLLDHNGNPLSDKTLKFYINGNYIGEAITDENGIAILKYTANTVGNLTVNVEFVGDDLYLSSNSSNILKVITNHQNKTNNTNNTNKTNTTNNTKTNHTNTDKASAFMKKTGIPLIPAILAIFIVLGILLRRKQN</sequence>